<dbReference type="AlphaFoldDB" id="A0A429K1J3"/>
<dbReference type="RefSeq" id="WP_057073656.1">
    <property type="nucleotide sequence ID" value="NZ_BKDB01000010.1"/>
</dbReference>
<evidence type="ECO:0000313" key="1">
    <source>
        <dbReference type="EMBL" id="RSO57858.1"/>
    </source>
</evidence>
<gene>
    <name evidence="1" type="ORF">EA752_14660</name>
</gene>
<comment type="caution">
    <text evidence="1">The sequence shown here is derived from an EMBL/GenBank/DDBJ whole genome shotgun (WGS) entry which is preliminary data.</text>
</comment>
<name>A0A429K1J3_ACIPI</name>
<protein>
    <recommendedName>
        <fullName evidence="3">Morphogenetic protein</fullName>
    </recommendedName>
</protein>
<dbReference type="EMBL" id="RFEW01000012">
    <property type="protein sequence ID" value="RSO57858.1"/>
    <property type="molecule type" value="Genomic_DNA"/>
</dbReference>
<reference evidence="1 2" key="1">
    <citation type="submission" date="2018-10" db="EMBL/GenBank/DDBJ databases">
        <title>GWAS and RNA-Seq identify cryptic mechanisms of antimicrobial resistance in Acinetobacter baumannii.</title>
        <authorList>
            <person name="Sahl J.W."/>
        </authorList>
    </citation>
    <scope>NUCLEOTIDE SEQUENCE [LARGE SCALE GENOMIC DNA]</scope>
    <source>
        <strain evidence="1 2">TG41884</strain>
    </source>
</reference>
<evidence type="ECO:0000313" key="2">
    <source>
        <dbReference type="Proteomes" id="UP000271320"/>
    </source>
</evidence>
<sequence length="230" mass="26549">MKEFPILFNSNMVNAILEGRKTQTRRVVKNKLIVEQAEFECGNRPNVTRSEPSLKYLVDNNCPYGQVGDRLWVRETWAPVNLYGEIALAYKADSEVIRVEENESFLDEDGLINYNDPRLEKYSFAAWAYDLLDGKEGNWSPSIHMPRWACRLVLEITSVRVERLNNISKEDAKAEGFDYSDHPSTKEIGFCIGAQTNFRVGWNLIYGKDSWKQNPWVWVVEFKVIQGGES</sequence>
<dbReference type="Proteomes" id="UP000271320">
    <property type="component" value="Unassembled WGS sequence"/>
</dbReference>
<evidence type="ECO:0008006" key="3">
    <source>
        <dbReference type="Google" id="ProtNLM"/>
    </source>
</evidence>
<accession>A0A429K1J3</accession>
<organism evidence="1 2">
    <name type="scientific">Acinetobacter pittii</name>
    <name type="common">Acinetobacter genomosp. 3</name>
    <dbReference type="NCBI Taxonomy" id="48296"/>
    <lineage>
        <taxon>Bacteria</taxon>
        <taxon>Pseudomonadati</taxon>
        <taxon>Pseudomonadota</taxon>
        <taxon>Gammaproteobacteria</taxon>
        <taxon>Moraxellales</taxon>
        <taxon>Moraxellaceae</taxon>
        <taxon>Acinetobacter</taxon>
        <taxon>Acinetobacter calcoaceticus/baumannii complex</taxon>
    </lineage>
</organism>
<proteinExistence type="predicted"/>